<sequence length="170" mass="19143">MNNKWLKRGGILLAILLLGFGAAVRYHQVNAATTETIRTMKIDRDQQVHFPGLDFSFSRLTARREHETYRITATMTIQQTKPRRYGDRGPNRSFNENLRLVVPYSALAVAEITHLDGSPLQFSQLNNAKRNDFVLSFTVAAAQYEAGAGRPYILLMVPTTAGHTRVELPL</sequence>
<keyword evidence="2" id="KW-1185">Reference proteome</keyword>
<protein>
    <submittedName>
        <fullName evidence="1">Uncharacterized protein</fullName>
    </submittedName>
</protein>
<dbReference type="RefSeq" id="WP_125696819.1">
    <property type="nucleotide sequence ID" value="NZ_JBHTOG010000012.1"/>
</dbReference>
<dbReference type="EMBL" id="JBHTOG010000012">
    <property type="protein sequence ID" value="MFD1431625.1"/>
    <property type="molecule type" value="Genomic_DNA"/>
</dbReference>
<evidence type="ECO:0000313" key="1">
    <source>
        <dbReference type="EMBL" id="MFD1431625.1"/>
    </source>
</evidence>
<reference evidence="2" key="1">
    <citation type="journal article" date="2019" name="Int. J. Syst. Evol. Microbiol.">
        <title>The Global Catalogue of Microorganisms (GCM) 10K type strain sequencing project: providing services to taxonomists for standard genome sequencing and annotation.</title>
        <authorList>
            <consortium name="The Broad Institute Genomics Platform"/>
            <consortium name="The Broad Institute Genome Sequencing Center for Infectious Disease"/>
            <person name="Wu L."/>
            <person name="Ma J."/>
        </authorList>
    </citation>
    <scope>NUCLEOTIDE SEQUENCE [LARGE SCALE GENOMIC DNA]</scope>
    <source>
        <strain evidence="2">CCM 8947</strain>
    </source>
</reference>
<proteinExistence type="predicted"/>
<name>A0ABW4CPB4_9LACO</name>
<gene>
    <name evidence="1" type="ORF">ACFQ47_02850</name>
</gene>
<comment type="caution">
    <text evidence="1">The sequence shown here is derived from an EMBL/GenBank/DDBJ whole genome shotgun (WGS) entry which is preliminary data.</text>
</comment>
<evidence type="ECO:0000313" key="2">
    <source>
        <dbReference type="Proteomes" id="UP001597192"/>
    </source>
</evidence>
<organism evidence="1 2">
    <name type="scientific">Lacticaseibacillus yichunensis</name>
    <dbReference type="NCBI Taxonomy" id="2486015"/>
    <lineage>
        <taxon>Bacteria</taxon>
        <taxon>Bacillati</taxon>
        <taxon>Bacillota</taxon>
        <taxon>Bacilli</taxon>
        <taxon>Lactobacillales</taxon>
        <taxon>Lactobacillaceae</taxon>
        <taxon>Lacticaseibacillus</taxon>
    </lineage>
</organism>
<accession>A0ABW4CPB4</accession>
<dbReference type="Proteomes" id="UP001597192">
    <property type="component" value="Unassembled WGS sequence"/>
</dbReference>